<sequence>MNLKLYIFLFFAMMASLAAFAQIPNIDSLKNVLPTTNGEERLTVLNELSSYFREVEQQVAFDYAVEAEKLAQALKNKSGEAKAKENIGWIYYRRGQWQKTFDYSKDAYNLAIEGNDLEEAARVLNSMGALYFEQQNYRMSINQFKKAYQISEKNGDLYTMIRSLNNVGFNLTFLNELDSALEYAYMAIEANENAGSPYLTAFSYRIIGDVYLAKNMLDSAEILYEKSMKMADKQGITTFQASMLHRLGRSYLLNGKLEKGKTALERGIKISKENKYLDELSKSHRYLAEYYRLKGDINEAYSQQSLYLTLNDSLVNKLTNDRIALLQGMFQEDLDHSELDLLIAQNENQASKLAFNRRIIFVISVASILILGLVIWLYFLHRNVKKFNADLIMQKHQIRTQNRELESKSIQLQAINQTKNKLFSILGHDLKGPVGQVKSILDLLIDGHLNQEEFDELIQNLKNDVDSVYFTLNNTLKWSVAQMEGFTLHKVNFNLSDVVNSTIKLIMPQLKEKSLEIDDSSLFADLEIYADRDLIEVVIRNILNNAVKYSKPGDVISISVEIDNDMIIWCVKDKGIGMNEEQINQLLSPDYIITNSKPGTKMEKGSGLGLQICKEFTRMNGGELNIKSKEGKGTKVCVKIPANKISASKILVSN</sequence>
<proteinExistence type="predicted"/>
<dbReference type="EC" id="2.7.13.3" evidence="2"/>
<dbReference type="AlphaFoldDB" id="A0A3E0DWB2"/>
<dbReference type="GO" id="GO:0005524">
    <property type="term" value="F:ATP binding"/>
    <property type="evidence" value="ECO:0007669"/>
    <property type="project" value="UniProtKB-KW"/>
</dbReference>
<protein>
    <recommendedName>
        <fullName evidence="2">histidine kinase</fullName>
        <ecNumber evidence="2">2.7.13.3</ecNumber>
    </recommendedName>
</protein>
<keyword evidence="4" id="KW-0547">Nucleotide-binding</keyword>
<dbReference type="GO" id="GO:0030295">
    <property type="term" value="F:protein kinase activator activity"/>
    <property type="evidence" value="ECO:0007669"/>
    <property type="project" value="TreeGrafter"/>
</dbReference>
<evidence type="ECO:0000256" key="2">
    <source>
        <dbReference type="ARBA" id="ARBA00012438"/>
    </source>
</evidence>
<evidence type="ECO:0000256" key="8">
    <source>
        <dbReference type="PROSITE-ProRule" id="PRU00339"/>
    </source>
</evidence>
<dbReference type="GO" id="GO:0000156">
    <property type="term" value="F:phosphorelay response regulator activity"/>
    <property type="evidence" value="ECO:0007669"/>
    <property type="project" value="TreeGrafter"/>
</dbReference>
<dbReference type="SMART" id="SM00387">
    <property type="entry name" value="HATPase_c"/>
    <property type="match status" value="1"/>
</dbReference>
<comment type="caution">
    <text evidence="12">The sequence shown here is derived from an EMBL/GenBank/DDBJ whole genome shotgun (WGS) entry which is preliminary data.</text>
</comment>
<evidence type="ECO:0000259" key="11">
    <source>
        <dbReference type="PROSITE" id="PS50109"/>
    </source>
</evidence>
<keyword evidence="5 12" id="KW-0418">Kinase</keyword>
<gene>
    <name evidence="12" type="ORF">C8N25_107126</name>
</gene>
<evidence type="ECO:0000313" key="13">
    <source>
        <dbReference type="Proteomes" id="UP000256405"/>
    </source>
</evidence>
<evidence type="ECO:0000256" key="4">
    <source>
        <dbReference type="ARBA" id="ARBA00022741"/>
    </source>
</evidence>
<keyword evidence="7" id="KW-0902">Two-component regulatory system</keyword>
<dbReference type="Pfam" id="PF13424">
    <property type="entry name" value="TPR_12"/>
    <property type="match status" value="2"/>
</dbReference>
<dbReference type="Pfam" id="PF13181">
    <property type="entry name" value="TPR_8"/>
    <property type="match status" value="1"/>
</dbReference>
<dbReference type="SMART" id="SM00028">
    <property type="entry name" value="TPR"/>
    <property type="match status" value="5"/>
</dbReference>
<keyword evidence="9" id="KW-0812">Transmembrane</keyword>
<dbReference type="EMBL" id="QUNF01000007">
    <property type="protein sequence ID" value="REG90387.1"/>
    <property type="molecule type" value="Genomic_DNA"/>
</dbReference>
<dbReference type="OrthoDB" id="1269247at2"/>
<dbReference type="PRINTS" id="PR00344">
    <property type="entry name" value="BCTRLSENSOR"/>
</dbReference>
<comment type="catalytic activity">
    <reaction evidence="1">
        <text>ATP + protein L-histidine = ADP + protein N-phospho-L-histidine.</text>
        <dbReference type="EC" id="2.7.13.3"/>
    </reaction>
</comment>
<dbReference type="GO" id="GO:0000155">
    <property type="term" value="F:phosphorelay sensor kinase activity"/>
    <property type="evidence" value="ECO:0007669"/>
    <property type="project" value="InterPro"/>
</dbReference>
<dbReference type="Gene3D" id="1.10.287.130">
    <property type="match status" value="1"/>
</dbReference>
<dbReference type="PROSITE" id="PS50005">
    <property type="entry name" value="TPR"/>
    <property type="match status" value="1"/>
</dbReference>
<dbReference type="PANTHER" id="PTHR42878:SF7">
    <property type="entry name" value="SENSOR HISTIDINE KINASE GLRK"/>
    <property type="match status" value="1"/>
</dbReference>
<dbReference type="InterPro" id="IPR011990">
    <property type="entry name" value="TPR-like_helical_dom_sf"/>
</dbReference>
<dbReference type="InterPro" id="IPR005467">
    <property type="entry name" value="His_kinase_dom"/>
</dbReference>
<feature type="repeat" description="TPR" evidence="8">
    <location>
        <begin position="121"/>
        <end position="154"/>
    </location>
</feature>
<dbReference type="InterPro" id="IPR019734">
    <property type="entry name" value="TPR_rpt"/>
</dbReference>
<evidence type="ECO:0000256" key="3">
    <source>
        <dbReference type="ARBA" id="ARBA00022679"/>
    </source>
</evidence>
<evidence type="ECO:0000256" key="9">
    <source>
        <dbReference type="SAM" id="Phobius"/>
    </source>
</evidence>
<evidence type="ECO:0000256" key="1">
    <source>
        <dbReference type="ARBA" id="ARBA00000085"/>
    </source>
</evidence>
<organism evidence="12 13">
    <name type="scientific">Algoriphagus antarcticus</name>
    <dbReference type="NCBI Taxonomy" id="238540"/>
    <lineage>
        <taxon>Bacteria</taxon>
        <taxon>Pseudomonadati</taxon>
        <taxon>Bacteroidota</taxon>
        <taxon>Cytophagia</taxon>
        <taxon>Cytophagales</taxon>
        <taxon>Cyclobacteriaceae</taxon>
        <taxon>Algoriphagus</taxon>
    </lineage>
</organism>
<dbReference type="GO" id="GO:0007234">
    <property type="term" value="P:osmosensory signaling via phosphorelay pathway"/>
    <property type="evidence" value="ECO:0007669"/>
    <property type="project" value="TreeGrafter"/>
</dbReference>
<keyword evidence="13" id="KW-1185">Reference proteome</keyword>
<dbReference type="Gene3D" id="3.30.565.10">
    <property type="entry name" value="Histidine kinase-like ATPase, C-terminal domain"/>
    <property type="match status" value="1"/>
</dbReference>
<evidence type="ECO:0000256" key="7">
    <source>
        <dbReference type="ARBA" id="ARBA00023012"/>
    </source>
</evidence>
<evidence type="ECO:0000256" key="6">
    <source>
        <dbReference type="ARBA" id="ARBA00022840"/>
    </source>
</evidence>
<keyword evidence="9" id="KW-0472">Membrane</keyword>
<dbReference type="InterPro" id="IPR004358">
    <property type="entry name" value="Sig_transdc_His_kin-like_C"/>
</dbReference>
<evidence type="ECO:0000313" key="12">
    <source>
        <dbReference type="EMBL" id="REG90387.1"/>
    </source>
</evidence>
<keyword evidence="3" id="KW-0808">Transferase</keyword>
<evidence type="ECO:0000256" key="10">
    <source>
        <dbReference type="SAM" id="SignalP"/>
    </source>
</evidence>
<dbReference type="SUPFAM" id="SSF55874">
    <property type="entry name" value="ATPase domain of HSP90 chaperone/DNA topoisomerase II/histidine kinase"/>
    <property type="match status" value="1"/>
</dbReference>
<dbReference type="Pfam" id="PF02518">
    <property type="entry name" value="HATPase_c"/>
    <property type="match status" value="1"/>
</dbReference>
<feature type="domain" description="Histidine kinase" evidence="11">
    <location>
        <begin position="425"/>
        <end position="644"/>
    </location>
</feature>
<dbReference type="InterPro" id="IPR003594">
    <property type="entry name" value="HATPase_dom"/>
</dbReference>
<keyword evidence="6" id="KW-0067">ATP-binding</keyword>
<dbReference type="RefSeq" id="WP_140160507.1">
    <property type="nucleotide sequence ID" value="NZ_MSSW01000004.1"/>
</dbReference>
<accession>A0A3E0DWB2</accession>
<dbReference type="InterPro" id="IPR036890">
    <property type="entry name" value="HATPase_C_sf"/>
</dbReference>
<feature type="transmembrane region" description="Helical" evidence="9">
    <location>
        <begin position="359"/>
        <end position="379"/>
    </location>
</feature>
<feature type="signal peptide" evidence="10">
    <location>
        <begin position="1"/>
        <end position="21"/>
    </location>
</feature>
<dbReference type="Proteomes" id="UP000256405">
    <property type="component" value="Unassembled WGS sequence"/>
</dbReference>
<dbReference type="PANTHER" id="PTHR42878">
    <property type="entry name" value="TWO-COMPONENT HISTIDINE KINASE"/>
    <property type="match status" value="1"/>
</dbReference>
<feature type="chain" id="PRO_5017761613" description="histidine kinase" evidence="10">
    <location>
        <begin position="22"/>
        <end position="654"/>
    </location>
</feature>
<dbReference type="PROSITE" id="PS50109">
    <property type="entry name" value="HIS_KIN"/>
    <property type="match status" value="1"/>
</dbReference>
<dbReference type="Gene3D" id="1.25.40.10">
    <property type="entry name" value="Tetratricopeptide repeat domain"/>
    <property type="match status" value="1"/>
</dbReference>
<dbReference type="SUPFAM" id="SSF47384">
    <property type="entry name" value="Homodimeric domain of signal transducing histidine kinase"/>
    <property type="match status" value="1"/>
</dbReference>
<dbReference type="SUPFAM" id="SSF48452">
    <property type="entry name" value="TPR-like"/>
    <property type="match status" value="1"/>
</dbReference>
<keyword evidence="8" id="KW-0802">TPR repeat</keyword>
<dbReference type="InterPro" id="IPR050351">
    <property type="entry name" value="BphY/WalK/GraS-like"/>
</dbReference>
<name>A0A3E0DWB2_9BACT</name>
<keyword evidence="9" id="KW-1133">Transmembrane helix</keyword>
<evidence type="ECO:0000256" key="5">
    <source>
        <dbReference type="ARBA" id="ARBA00022777"/>
    </source>
</evidence>
<dbReference type="InterPro" id="IPR036097">
    <property type="entry name" value="HisK_dim/P_sf"/>
</dbReference>
<keyword evidence="10" id="KW-0732">Signal</keyword>
<reference evidence="12 13" key="1">
    <citation type="submission" date="2018-08" db="EMBL/GenBank/DDBJ databases">
        <title>Genomic Encyclopedia of Archaeal and Bacterial Type Strains, Phase II (KMG-II): from individual species to whole genera.</title>
        <authorList>
            <person name="Goeker M."/>
        </authorList>
    </citation>
    <scope>NUCLEOTIDE SEQUENCE [LARGE SCALE GENOMIC DNA]</scope>
    <source>
        <strain evidence="12 13">DSM 15986</strain>
    </source>
</reference>